<dbReference type="CDD" id="cd02966">
    <property type="entry name" value="TlpA_like_family"/>
    <property type="match status" value="1"/>
</dbReference>
<gene>
    <name evidence="3" type="ORF">MNBD_ACTINO02-2491</name>
</gene>
<dbReference type="PANTHER" id="PTHR42852:SF13">
    <property type="entry name" value="PROTEIN DIPZ"/>
    <property type="match status" value="1"/>
</dbReference>
<dbReference type="AlphaFoldDB" id="A0A3B0SAY6"/>
<dbReference type="GO" id="GO:0016491">
    <property type="term" value="F:oxidoreductase activity"/>
    <property type="evidence" value="ECO:0007669"/>
    <property type="project" value="InterPro"/>
</dbReference>
<accession>A0A3B0SAY6</accession>
<organism evidence="3">
    <name type="scientific">hydrothermal vent metagenome</name>
    <dbReference type="NCBI Taxonomy" id="652676"/>
    <lineage>
        <taxon>unclassified sequences</taxon>
        <taxon>metagenomes</taxon>
        <taxon>ecological metagenomes</taxon>
    </lineage>
</organism>
<proteinExistence type="predicted"/>
<dbReference type="Gene3D" id="3.40.30.10">
    <property type="entry name" value="Glutaredoxin"/>
    <property type="match status" value="1"/>
</dbReference>
<name>A0A3B0SAY6_9ZZZZ</name>
<sequence length="203" mass="22202">MARHQSKQVAAERQEQRIAAAKRRGRNRLFLWVGATVAVIGLATLFFTTVEPPKQAAVAQGRASIGEPAPAITMADFDGEDVTLAQFAGTPIVLNFWSSWCPFCIAEMPDFETVSRAAGDRVEFIGVNLQDDQGLANQLREETGITYRVTRDPRGVVYDAFGGIGMPTTVFIDADGRVREVITGQMSEAQLRGKIVEHFSVDV</sequence>
<keyword evidence="1" id="KW-0472">Membrane</keyword>
<keyword evidence="1" id="KW-0812">Transmembrane</keyword>
<feature type="transmembrane region" description="Helical" evidence="1">
    <location>
        <begin position="29"/>
        <end position="47"/>
    </location>
</feature>
<dbReference type="InterPro" id="IPR050553">
    <property type="entry name" value="Thioredoxin_ResA/DsbE_sf"/>
</dbReference>
<dbReference type="SUPFAM" id="SSF52833">
    <property type="entry name" value="Thioredoxin-like"/>
    <property type="match status" value="1"/>
</dbReference>
<evidence type="ECO:0000256" key="1">
    <source>
        <dbReference type="SAM" id="Phobius"/>
    </source>
</evidence>
<evidence type="ECO:0000259" key="2">
    <source>
        <dbReference type="PROSITE" id="PS51352"/>
    </source>
</evidence>
<dbReference type="InterPro" id="IPR036249">
    <property type="entry name" value="Thioredoxin-like_sf"/>
</dbReference>
<keyword evidence="1" id="KW-1133">Transmembrane helix</keyword>
<dbReference type="Pfam" id="PF08534">
    <property type="entry name" value="Redoxin"/>
    <property type="match status" value="1"/>
</dbReference>
<dbReference type="EMBL" id="UOEK01000259">
    <property type="protein sequence ID" value="VAW03405.1"/>
    <property type="molecule type" value="Genomic_DNA"/>
</dbReference>
<feature type="domain" description="Thioredoxin" evidence="2">
    <location>
        <begin position="63"/>
        <end position="200"/>
    </location>
</feature>
<protein>
    <recommendedName>
        <fullName evidence="2">Thioredoxin domain-containing protein</fullName>
    </recommendedName>
</protein>
<dbReference type="PROSITE" id="PS51352">
    <property type="entry name" value="THIOREDOXIN_2"/>
    <property type="match status" value="1"/>
</dbReference>
<dbReference type="PANTHER" id="PTHR42852">
    <property type="entry name" value="THIOL:DISULFIDE INTERCHANGE PROTEIN DSBE"/>
    <property type="match status" value="1"/>
</dbReference>
<evidence type="ECO:0000313" key="3">
    <source>
        <dbReference type="EMBL" id="VAW03405.1"/>
    </source>
</evidence>
<reference evidence="3" key="1">
    <citation type="submission" date="2018-06" db="EMBL/GenBank/DDBJ databases">
        <authorList>
            <person name="Zhirakovskaya E."/>
        </authorList>
    </citation>
    <scope>NUCLEOTIDE SEQUENCE</scope>
</reference>
<dbReference type="InterPro" id="IPR013766">
    <property type="entry name" value="Thioredoxin_domain"/>
</dbReference>
<dbReference type="InterPro" id="IPR013740">
    <property type="entry name" value="Redoxin"/>
</dbReference>